<organism evidence="8 9">
    <name type="scientific">Aspergillus carbonarius (strain ITEM 5010)</name>
    <dbReference type="NCBI Taxonomy" id="602072"/>
    <lineage>
        <taxon>Eukaryota</taxon>
        <taxon>Fungi</taxon>
        <taxon>Dikarya</taxon>
        <taxon>Ascomycota</taxon>
        <taxon>Pezizomycotina</taxon>
        <taxon>Eurotiomycetes</taxon>
        <taxon>Eurotiomycetidae</taxon>
        <taxon>Eurotiales</taxon>
        <taxon>Aspergillaceae</taxon>
        <taxon>Aspergillus</taxon>
        <taxon>Aspergillus subgen. Circumdati</taxon>
    </lineage>
</organism>
<evidence type="ECO:0000259" key="7">
    <source>
        <dbReference type="PROSITE" id="PS50075"/>
    </source>
</evidence>
<dbReference type="GO" id="GO:0043041">
    <property type="term" value="P:amino acid activation for nonribosomal peptide biosynthetic process"/>
    <property type="evidence" value="ECO:0007669"/>
    <property type="project" value="TreeGrafter"/>
</dbReference>
<dbReference type="Pfam" id="PF00975">
    <property type="entry name" value="Thioesterase"/>
    <property type="match status" value="1"/>
</dbReference>
<dbReference type="SUPFAM" id="SSF47336">
    <property type="entry name" value="ACP-like"/>
    <property type="match status" value="3"/>
</dbReference>
<dbReference type="SUPFAM" id="SSF53474">
    <property type="entry name" value="alpha/beta-Hydrolases"/>
    <property type="match status" value="1"/>
</dbReference>
<gene>
    <name evidence="8" type="ORF">ASPCADRAFT_517120</name>
</gene>
<keyword evidence="2" id="KW-0597">Phosphoprotein</keyword>
<keyword evidence="1" id="KW-0596">Phosphopantetheine</keyword>
<dbReference type="Proteomes" id="UP000188318">
    <property type="component" value="Unassembled WGS sequence"/>
</dbReference>
<dbReference type="PANTHER" id="PTHR45527">
    <property type="entry name" value="NONRIBOSOMAL PEPTIDE SYNTHETASE"/>
    <property type="match status" value="1"/>
</dbReference>
<dbReference type="Pfam" id="PF00501">
    <property type="entry name" value="AMP-binding"/>
    <property type="match status" value="3"/>
</dbReference>
<dbReference type="GO" id="GO:0016874">
    <property type="term" value="F:ligase activity"/>
    <property type="evidence" value="ECO:0007669"/>
    <property type="project" value="UniProtKB-KW"/>
</dbReference>
<dbReference type="InterPro" id="IPR000873">
    <property type="entry name" value="AMP-dep_synth/lig_dom"/>
</dbReference>
<evidence type="ECO:0000256" key="3">
    <source>
        <dbReference type="ARBA" id="ARBA00022598"/>
    </source>
</evidence>
<evidence type="ECO:0000313" key="9">
    <source>
        <dbReference type="Proteomes" id="UP000188318"/>
    </source>
</evidence>
<dbReference type="Gene3D" id="3.40.50.12780">
    <property type="entry name" value="N-terminal domain of ligase-like"/>
    <property type="match status" value="2"/>
</dbReference>
<name>A0A1R3RGF0_ASPC5</name>
<dbReference type="InterPro" id="IPR025110">
    <property type="entry name" value="AMP-bd_C"/>
</dbReference>
<dbReference type="STRING" id="602072.A0A1R3RGF0"/>
<dbReference type="InterPro" id="IPR001031">
    <property type="entry name" value="Thioesterase"/>
</dbReference>
<dbReference type="PROSITE" id="PS50075">
    <property type="entry name" value="CARRIER"/>
    <property type="match status" value="3"/>
</dbReference>
<keyword evidence="3" id="KW-0436">Ligase</keyword>
<dbReference type="OrthoDB" id="416786at2759"/>
<evidence type="ECO:0000313" key="8">
    <source>
        <dbReference type="EMBL" id="OOF93551.1"/>
    </source>
</evidence>
<dbReference type="SUPFAM" id="SSF53335">
    <property type="entry name" value="S-adenosyl-L-methionine-dependent methyltransferases"/>
    <property type="match status" value="1"/>
</dbReference>
<dbReference type="CDD" id="cd05930">
    <property type="entry name" value="A_NRPS"/>
    <property type="match status" value="3"/>
</dbReference>
<dbReference type="GO" id="GO:0031177">
    <property type="term" value="F:phosphopantetheine binding"/>
    <property type="evidence" value="ECO:0007669"/>
    <property type="project" value="InterPro"/>
</dbReference>
<dbReference type="OMA" id="FNMQNME"/>
<dbReference type="Pfam" id="PF13193">
    <property type="entry name" value="AMP-binding_C"/>
    <property type="match status" value="2"/>
</dbReference>
<dbReference type="CDD" id="cd19531">
    <property type="entry name" value="LCL_NRPS-like"/>
    <property type="match status" value="1"/>
</dbReference>
<evidence type="ECO:0000256" key="6">
    <source>
        <dbReference type="SAM" id="MobiDB-lite"/>
    </source>
</evidence>
<sequence>MVYPTNGVDKPQFLSQAAANAIDRAGISPTSVEAVHQASKLQEEMVLATMMNRHRRVCMEAQHFSSSETIQAAHVNRAAHALARRHAVLRSIFCWNDNVTSQHPSRISLVVLGTHYPQDKITLVEQLPLDLELETHVQLRVLGAPEAAADGRWRGEMPWKISISPLPKGSRVTLCYHHALLDEASACRLLQLLQDEMKDPGSVKASSDFFAVQRGQSYRRSRDMRTRLRDQFSGLPSLPFNPGDTNSTDWKGYGEKVATFYALPSPAALPPWMARLALCMALCTFAKTEDAAFLEMTSGREVLPSIDREALGTFLVPQLRWVSIKRRNLLSDVAGRLDSDIDINHAFSPGEIESLFPHLDKRIEVCLFCHTESRASSGVKTWAWNGKKSRFDKPLVIELLPHEQNAFLVRVCYHRNRFTDRAITAFQQFICGSLRWLQETQSHLQDHTVESAVSGILSASPDAAVYVNSVNIVQPDGGSVNDWSGFQPQLADASEPITEQPNCRPAHSYMGQTEDHQDVCAHHLFEQITKRMPHKIALQYECSEYLTYKQLDDRCNKVAGALAAWLDRHHARAPDEEIIVPISFEKGFDLIIAMLSVLKAGAAYVPIDTSHPADRIAGIVGRTGAFFLLSDGHTGTDKLDEVSRKTGAAIVTLHELTRIHDTRLAPYMQLGKDQSSSSLAYIQVTSGTTGMPKCIMIEHRNLVAFMQTDEPEFLGHWRTTKLQLSNWTFDIAMADIFGTLGSGGRLVLGPDAKVLSCLPEWLEMTNVTNLSITPLVADMLQDHIPAYLSVLMVGGERFHPSLIRCTPQECRLYNSYGPSETTFAATGHRLSLEDAQCTTIPIGRPFGSCKIYILAPESTECVSTGGIGEICIAGPQVSRGYLGQPDLTNTKFVSNPFGEERHQRLYRTGDLGRFLPDGRLDYLGRIDRQVKIRGQRVETLEIETVIGKHPGVKACAVVPGESSHGTVLVAFVEANPGLDLAGDVTPQDHDWLQIMAEIKGHIAESLPDYMVPGHIVKLDHGLPRLPSNKLDQQALSSRATLVLAKEESEATVEYVYPRDEVERHVCKAFSDVLSCRVGATNSFLDLGGHSITAIRVASKIRKRFRANITFRDILRCLTPRSLSVRIRESQELMVQSAATDRIPETTPIEQSFAQGRIWFLEQLHSNLSWYHIPLAFRLRGPLHLDHLEAALLAIEQRHETLRTTFEEKDGTNIQVVHPFIPKEVRLIDFSQDPGDVEERLRVFLRREQTTPFNLRTEPGWRTAVLRVNTEDHVVSLVLHHIIADGWSLGVLVRELTTFYSAKIRGEDPLAQLPSLPIQYRDYSLWQRQEEQLTEQQCQLEYWTHQLRGSHPAEFLCDQPRPPVPSGRAGVIETNIRGELYRDLQQFCKRLYITPFVALLAAFRAAHYRMTGSVDATIGTPITNRNREEHEGLIGLFVNMQCMRIPVLQEDSFEMLVQRVKETATAAFAHNEVPFEHIVSELHPAREISRNPLIQSILAVHPERLDNVLMEGLESERISLSYATRFDLEFHFYQHEEGLDGEVMFATDLFHHRTIDALLSTFREVLKAGLARPDTEIEAIPLLKDTSALHDMGLVEIHRRDYPRKSSIVDVFREQVVVQPDMIAVKDASCEWSYERLDQESSKMAHWLSSLSLPTETVIAVFAKRSCETIAAFLGILKASMAYLPLDVKFPASRIKTILSSIEGGRIVLIGSGVQFPAIQLDGLEAIPMTQPFSPDSRVSSTNTERSMPGPNSLAYVMFTSGSTGQPKGVMIEHTAVVSRVRSCNMLDSEGAARPFAHMSSIAFDAAVWEIYAPLLNGGTVVCIDTMTVLDFAALSNVFHGEGIRVALMTPALLKQFLSQSPASISELYTLVVGGERSDPQDLIEARKLVQNEIINAYGPTENTVFSTFYRLSKEGQYHNGVPIGDAAANSGACVVDRHLRLVPPGVMGELVVYGDGLARGYTDSNRNVNRFVDIEIHGHQVRAYRTGDRVRHRPMDGRLEYIGRSDGQVKIRGFRVETGEIEHALLQSGLVESAAVVLQQPDDQEARLIAFITKKKDMQKHSHIIQHNTTGERELEEAWKCIFNETTYITDIDTHETGRDFSGWTSMYDGLKIDKEEMNEWLDDTIATLLNGTPPKHVVEVGTGSGMILFNLADGVQNYVGLEPVESIVEFVNKTIHNVKPALAEKVKLHVGTASDLNKIAGDCVSPDLVVVNSVAQYFPSAEYLARLIEDLLRVHQAKAIFFGDMRSYALYPQFQVSKALHAGDEITPEYIRKRMAETAESETELLVDPAFFTVLVDRFPDLIRHVEILPKRMKATNELSCYRYSAVVYSARQDYLHRVHTVDDNEWIDYSLHGLSRQGLLKLLQQAPESATVAIANIPHSKTIVERLILETLSSQSSDTNTGWISSLCRKSNTVNALSAVDLRDLGAQEGFRVELSWARQFSQHGGLDAIFHRIQPEHGRQRTMFRFITDHAGRSTQTFSNNPMQSQSGRGIEKELHQRLKEHLPSYMVPAVIKLLDEMPINHSGKVDRGALSEMAVIASPRQMITDATHVCPRDEFERAVCDEFANVLGSDVGITDNFFDLGGHSLMATRAISRIAQRLKSPVTVRDLFDCPTPETLANRIRRLLDQRNEEEADIVDILAFANLAPIIADEWHQAVQAIGLCAQDVLHFMPCTAFQEGVLTTDLFLAKTPAYLATIRLDFDEPVDINILHSAWRSTVEREEMLRTVFMPLTERLSRQGTCGGAFLQAVLRGESTEVERVSTPRLVHEQEYNSPVDLGMGHIPVSLALTQNEESGLWDTELTIHHALYDEAYLSYILDGLSRDYHVARRCKPQDSQAKRHIPFTAFIRMLQSKERSVASSFWKGYLNGAPAAAWPIPYGLKGLLDQDRVPTAKTVEWRGDAGRISKVLGTTPAAIARAAFGLSIAVHADADDVVFGEVSSGRAHSEFVTGPCITTHPVRIQFASDVKQEDSEVPRQRVSIDTLLKRTRNAYVDTIPYQHLGVESIRQLTGHPDLLPFQVLFVYQDSHSKVAGQKSWARFRVTHDELRHSEFPLVLEVSCQDLTGHLHMRCVFDSFVISPADVEWFLQHFIDSLNLIAQSSVSEQERRNVEAKLTITEHERCAIQHLSSHEKELQYAEVQVTSTVVDIICKQAMHTPEKIALQVQTTEFVTYKQLDDLSNRIANGLLEVLNIEPSGSVEQQYVPIFFEKSVNMVATMLGILKAGAAFVPMDIQYPTQRLEAICEATQARVIMWDGVNGGNKLQNLSKSTGATLCTVNDIRQNNVPPFSGRTPPLESLAYVLFTSGSTGRPKGVMVEHRNLASFVASNEGSTDCSWTSNRLALLAHTFDASMGDLFATLCKGGRLLFVNQDDMLSRLGDWLEALSITHLSLTPTLGALLVNDVGSDHRLGFLRSLVFGGESFCLSFLSRLPRAVTIWNGYGPTEATIEVAACKLQGPDTDVCAGRSFAPIGKPGWQRRIYLLHPGTNEQVPIGCVGEVCISGPQVTRGYLGQPDLTATQFTPDPFSATGQRNMYRTGDMAKLHGDGYLEYLGRIDGQVKLRGLRIDTAEISSVAQNHPEIMACAVVKVHSNKTEALTAFVEVDHKPVSKVISESAIKEHIARSVPVYMVPVRIWVETKPLPRTTSGKLDRKAIAKMAEGRYKEHIENLSRQINIPVRATAGSLEAKLASLWAKVLGTKENAIDITVTFYQMGGDSVRAIVLLALLRREGLNVDMTDLSQTSTIQSQAAKVRQGNPVNSIPGYLHLHVRQESVATMVLVHPFLAQSTVFEPLLPLVDETFDVLLVDDPFMGAAHYPETLSKWASSYLDDIRASIQTNRPVVFAGYSFGGLIAFEMAHLWDSLHTDPRASVILLDPGTYGPESNPTEDGRQRDDLIQNSLGMTDVEPGDMLPIQEHFERYVGAVKHSSEPPVYHGRCLHLALSDRLHDGVVGWWRARCSDITLRMLECNNHYALLKDPDQLREIGRLINEHCYAYLGEACTMSSASSESRFGGGSSRTDVSQSHAGASWLER</sequence>
<dbReference type="NCBIfam" id="TIGR01733">
    <property type="entry name" value="AA-adenyl-dom"/>
    <property type="match status" value="3"/>
</dbReference>
<dbReference type="Gene3D" id="3.40.50.980">
    <property type="match status" value="2"/>
</dbReference>
<dbReference type="InterPro" id="IPR009081">
    <property type="entry name" value="PP-bd_ACP"/>
</dbReference>
<dbReference type="VEuPathDB" id="FungiDB:ASPCADRAFT_517120"/>
<dbReference type="Pfam" id="PF00550">
    <property type="entry name" value="PP-binding"/>
    <property type="match status" value="3"/>
</dbReference>
<feature type="region of interest" description="Disordered" evidence="6">
    <location>
        <begin position="4009"/>
        <end position="4030"/>
    </location>
</feature>
<dbReference type="InterPro" id="IPR045851">
    <property type="entry name" value="AMP-bd_C_sf"/>
</dbReference>
<keyword evidence="4" id="KW-0677">Repeat</keyword>
<dbReference type="PANTHER" id="PTHR45527:SF1">
    <property type="entry name" value="FATTY ACID SYNTHASE"/>
    <property type="match status" value="1"/>
</dbReference>
<dbReference type="InterPro" id="IPR023213">
    <property type="entry name" value="CAT-like_dom_sf"/>
</dbReference>
<feature type="domain" description="Carrier" evidence="7">
    <location>
        <begin position="1056"/>
        <end position="1130"/>
    </location>
</feature>
<feature type="domain" description="Carrier" evidence="7">
    <location>
        <begin position="2554"/>
        <end position="2628"/>
    </location>
</feature>
<keyword evidence="9" id="KW-1185">Reference proteome</keyword>
<reference evidence="9" key="1">
    <citation type="journal article" date="2017" name="Genome Biol.">
        <title>Comparative genomics reveals high biological diversity and specific adaptations in the industrially and medically important fungal genus Aspergillus.</title>
        <authorList>
            <person name="de Vries R.P."/>
            <person name="Riley R."/>
            <person name="Wiebenga A."/>
            <person name="Aguilar-Osorio G."/>
            <person name="Amillis S."/>
            <person name="Uchima C.A."/>
            <person name="Anderluh G."/>
            <person name="Asadollahi M."/>
            <person name="Askin M."/>
            <person name="Barry K."/>
            <person name="Battaglia E."/>
            <person name="Bayram O."/>
            <person name="Benocci T."/>
            <person name="Braus-Stromeyer S.A."/>
            <person name="Caldana C."/>
            <person name="Canovas D."/>
            <person name="Cerqueira G.C."/>
            <person name="Chen F."/>
            <person name="Chen W."/>
            <person name="Choi C."/>
            <person name="Clum A."/>
            <person name="Dos Santos R.A."/>
            <person name="Damasio A.R."/>
            <person name="Diallinas G."/>
            <person name="Emri T."/>
            <person name="Fekete E."/>
            <person name="Flipphi M."/>
            <person name="Freyberg S."/>
            <person name="Gallo A."/>
            <person name="Gournas C."/>
            <person name="Habgood R."/>
            <person name="Hainaut M."/>
            <person name="Harispe M.L."/>
            <person name="Henrissat B."/>
            <person name="Hilden K.S."/>
            <person name="Hope R."/>
            <person name="Hossain A."/>
            <person name="Karabika E."/>
            <person name="Karaffa L."/>
            <person name="Karanyi Z."/>
            <person name="Krasevec N."/>
            <person name="Kuo A."/>
            <person name="Kusch H."/>
            <person name="LaButti K."/>
            <person name="Lagendijk E.L."/>
            <person name="Lapidus A."/>
            <person name="Levasseur A."/>
            <person name="Lindquist E."/>
            <person name="Lipzen A."/>
            <person name="Logrieco A.F."/>
            <person name="MacCabe A."/>
            <person name="Maekelae M.R."/>
            <person name="Malavazi I."/>
            <person name="Melin P."/>
            <person name="Meyer V."/>
            <person name="Mielnichuk N."/>
            <person name="Miskei M."/>
            <person name="Molnar A.P."/>
            <person name="Mule G."/>
            <person name="Ngan C.Y."/>
            <person name="Orejas M."/>
            <person name="Orosz E."/>
            <person name="Ouedraogo J.P."/>
            <person name="Overkamp K.M."/>
            <person name="Park H.-S."/>
            <person name="Perrone G."/>
            <person name="Piumi F."/>
            <person name="Punt P.J."/>
            <person name="Ram A.F."/>
            <person name="Ramon A."/>
            <person name="Rauscher S."/>
            <person name="Record E."/>
            <person name="Riano-Pachon D.M."/>
            <person name="Robert V."/>
            <person name="Roehrig J."/>
            <person name="Ruller R."/>
            <person name="Salamov A."/>
            <person name="Salih N.S."/>
            <person name="Samson R.A."/>
            <person name="Sandor E."/>
            <person name="Sanguinetti M."/>
            <person name="Schuetze T."/>
            <person name="Sepcic K."/>
            <person name="Shelest E."/>
            <person name="Sherlock G."/>
            <person name="Sophianopoulou V."/>
            <person name="Squina F.M."/>
            <person name="Sun H."/>
            <person name="Susca A."/>
            <person name="Todd R.B."/>
            <person name="Tsang A."/>
            <person name="Unkles S.E."/>
            <person name="van de Wiele N."/>
            <person name="van Rossen-Uffink D."/>
            <person name="Oliveira J.V."/>
            <person name="Vesth T.C."/>
            <person name="Visser J."/>
            <person name="Yu J.-H."/>
            <person name="Zhou M."/>
            <person name="Andersen M.R."/>
            <person name="Archer D.B."/>
            <person name="Baker S.E."/>
            <person name="Benoit I."/>
            <person name="Brakhage A.A."/>
            <person name="Braus G.H."/>
            <person name="Fischer R."/>
            <person name="Frisvad J.C."/>
            <person name="Goldman G.H."/>
            <person name="Houbraken J."/>
            <person name="Oakley B."/>
            <person name="Pocsi I."/>
            <person name="Scazzocchio C."/>
            <person name="Seiboth B."/>
            <person name="vanKuyk P.A."/>
            <person name="Wortman J."/>
            <person name="Dyer P.S."/>
            <person name="Grigoriev I.V."/>
        </authorList>
    </citation>
    <scope>NUCLEOTIDE SEQUENCE [LARGE SCALE GENOMIC DNA]</scope>
    <source>
        <strain evidence="9">ITEM 5010</strain>
    </source>
</reference>
<dbReference type="PROSITE" id="PS00455">
    <property type="entry name" value="AMP_BINDING"/>
    <property type="match status" value="2"/>
</dbReference>
<dbReference type="Pfam" id="PF00668">
    <property type="entry name" value="Condensation"/>
    <property type="match status" value="2"/>
</dbReference>
<dbReference type="Gene3D" id="3.30.300.30">
    <property type="match status" value="4"/>
</dbReference>
<dbReference type="FunFam" id="3.30.300.30:FF:000015">
    <property type="entry name" value="Nonribosomal peptide synthase SidD"/>
    <property type="match status" value="2"/>
</dbReference>
<dbReference type="InterPro" id="IPR010071">
    <property type="entry name" value="AA_adenyl_dom"/>
</dbReference>
<dbReference type="SMART" id="SM00823">
    <property type="entry name" value="PKS_PP"/>
    <property type="match status" value="3"/>
</dbReference>
<dbReference type="Gene3D" id="2.30.38.10">
    <property type="entry name" value="Luciferase, Domain 3"/>
    <property type="match status" value="1"/>
</dbReference>
<dbReference type="Gene3D" id="3.30.559.30">
    <property type="entry name" value="Nonribosomal peptide synthetase, condensation domain"/>
    <property type="match status" value="2"/>
</dbReference>
<dbReference type="PROSITE" id="PS00012">
    <property type="entry name" value="PHOSPHOPANTETHEINE"/>
    <property type="match status" value="2"/>
</dbReference>
<dbReference type="Gene3D" id="3.40.50.150">
    <property type="entry name" value="Vaccinia Virus protein VP39"/>
    <property type="match status" value="1"/>
</dbReference>
<evidence type="ECO:0000256" key="2">
    <source>
        <dbReference type="ARBA" id="ARBA00022553"/>
    </source>
</evidence>
<dbReference type="GO" id="GO:0044550">
    <property type="term" value="P:secondary metabolite biosynthetic process"/>
    <property type="evidence" value="ECO:0007669"/>
    <property type="project" value="UniProtKB-ARBA"/>
</dbReference>
<comment type="similarity">
    <text evidence="5">Belongs to the NRP synthetase family.</text>
</comment>
<evidence type="ECO:0000256" key="5">
    <source>
        <dbReference type="ARBA" id="ARBA00029454"/>
    </source>
</evidence>
<evidence type="ECO:0000256" key="4">
    <source>
        <dbReference type="ARBA" id="ARBA00022737"/>
    </source>
</evidence>
<protein>
    <recommendedName>
        <fullName evidence="7">Carrier domain-containing protein</fullName>
    </recommendedName>
</protein>
<dbReference type="InterPro" id="IPR036736">
    <property type="entry name" value="ACP-like_sf"/>
</dbReference>
<dbReference type="InterPro" id="IPR029063">
    <property type="entry name" value="SAM-dependent_MTases_sf"/>
</dbReference>
<dbReference type="InterPro" id="IPR006162">
    <property type="entry name" value="Ppantetheine_attach_site"/>
</dbReference>
<dbReference type="SUPFAM" id="SSF56801">
    <property type="entry name" value="Acetyl-CoA synthetase-like"/>
    <property type="match status" value="3"/>
</dbReference>
<dbReference type="InterPro" id="IPR001242">
    <property type="entry name" value="Condensation_dom"/>
</dbReference>
<dbReference type="GO" id="GO:0044281">
    <property type="term" value="P:small molecule metabolic process"/>
    <property type="evidence" value="ECO:0007669"/>
    <property type="project" value="UniProtKB-ARBA"/>
</dbReference>
<dbReference type="Gene3D" id="1.10.1200.10">
    <property type="entry name" value="ACP-like"/>
    <property type="match status" value="2"/>
</dbReference>
<dbReference type="FunFam" id="3.30.300.30:FF:000084">
    <property type="entry name" value="Enniatin synthase"/>
    <property type="match status" value="1"/>
</dbReference>
<proteinExistence type="inferred from homology"/>
<dbReference type="EMBL" id="KV907504">
    <property type="protein sequence ID" value="OOF93551.1"/>
    <property type="molecule type" value="Genomic_DNA"/>
</dbReference>
<dbReference type="InterPro" id="IPR020806">
    <property type="entry name" value="PKS_PP-bd"/>
</dbReference>
<dbReference type="CDD" id="cd02440">
    <property type="entry name" value="AdoMet_MTases"/>
    <property type="match status" value="1"/>
</dbReference>
<feature type="domain" description="Carrier" evidence="7">
    <location>
        <begin position="3678"/>
        <end position="3754"/>
    </location>
</feature>
<accession>A0A1R3RGF0</accession>
<dbReference type="GO" id="GO:0005737">
    <property type="term" value="C:cytoplasm"/>
    <property type="evidence" value="ECO:0007669"/>
    <property type="project" value="TreeGrafter"/>
</dbReference>
<evidence type="ECO:0000256" key="1">
    <source>
        <dbReference type="ARBA" id="ARBA00022450"/>
    </source>
</evidence>
<dbReference type="Gene3D" id="3.30.559.10">
    <property type="entry name" value="Chloramphenicol acetyltransferase-like domain"/>
    <property type="match status" value="3"/>
</dbReference>
<dbReference type="InterPro" id="IPR042099">
    <property type="entry name" value="ANL_N_sf"/>
</dbReference>
<dbReference type="SUPFAM" id="SSF52777">
    <property type="entry name" value="CoA-dependent acyltransferases"/>
    <property type="match status" value="5"/>
</dbReference>
<dbReference type="NCBIfam" id="NF003417">
    <property type="entry name" value="PRK04813.1"/>
    <property type="match status" value="4"/>
</dbReference>
<dbReference type="InterPro" id="IPR029058">
    <property type="entry name" value="AB_hydrolase_fold"/>
</dbReference>
<dbReference type="Gene3D" id="3.40.50.1820">
    <property type="entry name" value="alpha/beta hydrolase"/>
    <property type="match status" value="2"/>
</dbReference>
<dbReference type="InterPro" id="IPR020845">
    <property type="entry name" value="AMP-binding_CS"/>
</dbReference>